<organism evidence="1 2">
    <name type="scientific">Maribacter chungangensis</name>
    <dbReference type="NCBI Taxonomy" id="1069117"/>
    <lineage>
        <taxon>Bacteria</taxon>
        <taxon>Pseudomonadati</taxon>
        <taxon>Bacteroidota</taxon>
        <taxon>Flavobacteriia</taxon>
        <taxon>Flavobacteriales</taxon>
        <taxon>Flavobacteriaceae</taxon>
        <taxon>Maribacter</taxon>
    </lineage>
</organism>
<keyword evidence="2" id="KW-1185">Reference proteome</keyword>
<proteinExistence type="predicted"/>
<dbReference type="Proteomes" id="UP001597012">
    <property type="component" value="Unassembled WGS sequence"/>
</dbReference>
<evidence type="ECO:0000313" key="2">
    <source>
        <dbReference type="Proteomes" id="UP001597012"/>
    </source>
</evidence>
<protein>
    <recommendedName>
        <fullName evidence="3">DUF4625 domain-containing protein</fullName>
    </recommendedName>
</protein>
<dbReference type="RefSeq" id="WP_379934727.1">
    <property type="nucleotide sequence ID" value="NZ_JBHTHY010000007.1"/>
</dbReference>
<reference evidence="2" key="1">
    <citation type="journal article" date="2019" name="Int. J. Syst. Evol. Microbiol.">
        <title>The Global Catalogue of Microorganisms (GCM) 10K type strain sequencing project: providing services to taxonomists for standard genome sequencing and annotation.</title>
        <authorList>
            <consortium name="The Broad Institute Genomics Platform"/>
            <consortium name="The Broad Institute Genome Sequencing Center for Infectious Disease"/>
            <person name="Wu L."/>
            <person name="Ma J."/>
        </authorList>
    </citation>
    <scope>NUCLEOTIDE SEQUENCE [LARGE SCALE GENOMIC DNA]</scope>
    <source>
        <strain evidence="2">CCUG 61948</strain>
    </source>
</reference>
<name>A0ABW3B4I0_9FLAO</name>
<accession>A0ABW3B4I0</accession>
<dbReference type="EMBL" id="JBHTHY010000007">
    <property type="protein sequence ID" value="MFD0798128.1"/>
    <property type="molecule type" value="Genomic_DNA"/>
</dbReference>
<gene>
    <name evidence="1" type="ORF">ACFQZJ_11710</name>
</gene>
<sequence>MKKYFILAFFAVGVLAACTDRDDDVTTVNIRIQNSTDSFFQEVRIAGKDTVYENIAAGEFSEYLEYNQAFPDMSLTVVADSTTFEYGSMTQLEDALPIGFYTYELTLQNNDQLDLNFKID</sequence>
<dbReference type="PROSITE" id="PS51257">
    <property type="entry name" value="PROKAR_LIPOPROTEIN"/>
    <property type="match status" value="1"/>
</dbReference>
<evidence type="ECO:0000313" key="1">
    <source>
        <dbReference type="EMBL" id="MFD0798128.1"/>
    </source>
</evidence>
<comment type="caution">
    <text evidence="1">The sequence shown here is derived from an EMBL/GenBank/DDBJ whole genome shotgun (WGS) entry which is preliminary data.</text>
</comment>
<evidence type="ECO:0008006" key="3">
    <source>
        <dbReference type="Google" id="ProtNLM"/>
    </source>
</evidence>